<name>A0A841RNY3_9BACI</name>
<dbReference type="RefSeq" id="WP_184249048.1">
    <property type="nucleotide sequence ID" value="NZ_BAAACU010000006.1"/>
</dbReference>
<dbReference type="AlphaFoldDB" id="A0A841RNY3"/>
<accession>A0A841RNY3</accession>
<sequence>MKRLKILIYGDQNLNILDGSSIWMTSLINILSNENTADIHVLLKTPIRRKQVISNINRLREITFINPFTTFHKHKFEEKIRLTPSEASVFINVLDQENNYDIVITRGKQVTLHCLNKDVTKKLIPYITDFDHSNQDSEDLKLYREIYNQCPRLFVQTEEMRDFIANALKVSPEKFIILPPTVKDSKEKPEFKINNYSLIYTGKFASDWKTKELIKAYIEAKKKVDTLTLNIAGDKFQGELAERKEQIIEYIQGISGLNWVGAVSRGQSLKLIEHSDVGYAFRSSEIDNNNSLELSTKFLEYSIAGKPVLVRKINQYVKLLGEDYPFYCDSFDELVDKIILAFEKPDLYKKAAEKCYNASLKFQISHISSIILEELYKLSDRKKTILFAGHDFKFIQWYIDYMEDQKDINVLIDKWQGHNKHDEEKSLNFLKQADIIFCEWGLGNSVFYSNNKLPGQRLFIRVHRQELTTEYLQNVKYENVENVLAISPFIYEEFARIHPIPRNKMKVIPNMVNVKKFSKPKSEEFSKYHIGILGILPQLKRLDRAVDILEKLWNRDSRFKLYIKSRLPHELAWLKNRPDEISYYDKIFEKIENAPWKDNVIIESHGEDVAEWFQKINFTLSTSDIESFHLAPMEGMASNTIPIVFNWEGANTLYPEENIVTSVDEAVELIFSNVEEKEDRQYRTLVEQYSEENITEKLNSAISIFK</sequence>
<evidence type="ECO:0000313" key="2">
    <source>
        <dbReference type="Proteomes" id="UP000572212"/>
    </source>
</evidence>
<evidence type="ECO:0000313" key="1">
    <source>
        <dbReference type="EMBL" id="MBB6513587.1"/>
    </source>
</evidence>
<dbReference type="Gene3D" id="3.40.50.2000">
    <property type="entry name" value="Glycogen Phosphorylase B"/>
    <property type="match status" value="4"/>
</dbReference>
<organism evidence="1 2">
    <name type="scientific">Gracilibacillus halotolerans</name>
    <dbReference type="NCBI Taxonomy" id="74386"/>
    <lineage>
        <taxon>Bacteria</taxon>
        <taxon>Bacillati</taxon>
        <taxon>Bacillota</taxon>
        <taxon>Bacilli</taxon>
        <taxon>Bacillales</taxon>
        <taxon>Bacillaceae</taxon>
        <taxon>Gracilibacillus</taxon>
    </lineage>
</organism>
<comment type="caution">
    <text evidence="1">The sequence shown here is derived from an EMBL/GenBank/DDBJ whole genome shotgun (WGS) entry which is preliminary data.</text>
</comment>
<dbReference type="PANTHER" id="PTHR12526:SF630">
    <property type="entry name" value="GLYCOSYLTRANSFERASE"/>
    <property type="match status" value="1"/>
</dbReference>
<dbReference type="SUPFAM" id="SSF53756">
    <property type="entry name" value="UDP-Glycosyltransferase/glycogen phosphorylase"/>
    <property type="match status" value="2"/>
</dbReference>
<dbReference type="GO" id="GO:0016740">
    <property type="term" value="F:transferase activity"/>
    <property type="evidence" value="ECO:0007669"/>
    <property type="project" value="UniProtKB-KW"/>
</dbReference>
<dbReference type="Proteomes" id="UP000572212">
    <property type="component" value="Unassembled WGS sequence"/>
</dbReference>
<keyword evidence="2" id="KW-1185">Reference proteome</keyword>
<dbReference type="EMBL" id="JACHON010000014">
    <property type="protein sequence ID" value="MBB6513587.1"/>
    <property type="molecule type" value="Genomic_DNA"/>
</dbReference>
<dbReference type="CDD" id="cd03801">
    <property type="entry name" value="GT4_PimA-like"/>
    <property type="match status" value="1"/>
</dbReference>
<proteinExistence type="predicted"/>
<dbReference type="PANTHER" id="PTHR12526">
    <property type="entry name" value="GLYCOSYLTRANSFERASE"/>
    <property type="match status" value="1"/>
</dbReference>
<gene>
    <name evidence="1" type="ORF">GGQ92_002401</name>
</gene>
<keyword evidence="1" id="KW-0808">Transferase</keyword>
<reference evidence="1 2" key="1">
    <citation type="submission" date="2020-08" db="EMBL/GenBank/DDBJ databases">
        <title>Genomic Encyclopedia of Type Strains, Phase IV (KMG-IV): sequencing the most valuable type-strain genomes for metagenomic binning, comparative biology and taxonomic classification.</title>
        <authorList>
            <person name="Goeker M."/>
        </authorList>
    </citation>
    <scope>NUCLEOTIDE SEQUENCE [LARGE SCALE GENOMIC DNA]</scope>
    <source>
        <strain evidence="1 2">DSM 11805</strain>
    </source>
</reference>
<protein>
    <submittedName>
        <fullName evidence="1">Glycosyltransferase involved in cell wall biosynthesis</fullName>
    </submittedName>
</protein>